<dbReference type="EMBL" id="UGVC01000001">
    <property type="protein sequence ID" value="SUD90984.1"/>
    <property type="molecule type" value="Genomic_DNA"/>
</dbReference>
<evidence type="ECO:0000256" key="6">
    <source>
        <dbReference type="ARBA" id="ARBA00022989"/>
    </source>
</evidence>
<dbReference type="PANTHER" id="PTHR21716">
    <property type="entry name" value="TRANSMEMBRANE PROTEIN"/>
    <property type="match status" value="1"/>
</dbReference>
<proteinExistence type="inferred from homology"/>
<feature type="transmembrane region" description="Helical" evidence="8">
    <location>
        <begin position="241"/>
        <end position="269"/>
    </location>
</feature>
<feature type="transmembrane region" description="Helical" evidence="8">
    <location>
        <begin position="276"/>
        <end position="292"/>
    </location>
</feature>
<evidence type="ECO:0000256" key="4">
    <source>
        <dbReference type="ARBA" id="ARBA00022475"/>
    </source>
</evidence>
<sequence length="366" mass="41076">MQVARIDPFFKRLFAVIAIGIGLWLIYLLIPVILPFLSAFILAYLLNPIVARLARIMPRWLSILIVYTAIILGIGALLWWLLPTLWIQIESAWEYLPKLVEWYNNDIRIWVNDNSRFNLPPLESQIVSETLMDYFNKNYNVADAQSFLVYIMNSGLAVINNTGLVVLVPILTFYFLFNWDKRLETWKQALPAASASKIIEIARDCDKALMAFIKGQLLVMILLGVVYAVQLQLIGLELGLIIGMVAGIASFVPYLGFGIGFIAAIIAGIFQFGMDWLQLGLIVGAFMVGQAVEGYVLQPLLLGDKIGLSPLWVIFAVLAGASLMGFVGMLIALPVSAIINVLFRHAYAAYQKTDWYKGRKQYKLFD</sequence>
<evidence type="ECO:0000313" key="9">
    <source>
        <dbReference type="EMBL" id="SUD90984.1"/>
    </source>
</evidence>
<evidence type="ECO:0000256" key="8">
    <source>
        <dbReference type="SAM" id="Phobius"/>
    </source>
</evidence>
<protein>
    <submittedName>
        <fullName evidence="9">Pheromone autoinducer 2 transporter</fullName>
    </submittedName>
</protein>
<accession>A0A379LMJ0</accession>
<dbReference type="STRING" id="1123034.GCA_000685805_01004"/>
<comment type="similarity">
    <text evidence="2">Belongs to the autoinducer-2 exporter (AI-2E) (TC 2.A.86) family.</text>
</comment>
<evidence type="ECO:0000313" key="10">
    <source>
        <dbReference type="Proteomes" id="UP000254123"/>
    </source>
</evidence>
<evidence type="ECO:0000256" key="2">
    <source>
        <dbReference type="ARBA" id="ARBA00009773"/>
    </source>
</evidence>
<evidence type="ECO:0000256" key="7">
    <source>
        <dbReference type="ARBA" id="ARBA00023136"/>
    </source>
</evidence>
<dbReference type="Proteomes" id="UP000254123">
    <property type="component" value="Unassembled WGS sequence"/>
</dbReference>
<name>A0A379LMJ0_9GAMM</name>
<feature type="transmembrane region" description="Helical" evidence="8">
    <location>
        <begin position="217"/>
        <end position="235"/>
    </location>
</feature>
<dbReference type="AlphaFoldDB" id="A0A379LMJ0"/>
<keyword evidence="6 8" id="KW-1133">Transmembrane helix</keyword>
<dbReference type="Pfam" id="PF01594">
    <property type="entry name" value="AI-2E_transport"/>
    <property type="match status" value="1"/>
</dbReference>
<gene>
    <name evidence="9" type="ORF">NCTC10526_01331</name>
</gene>
<dbReference type="GO" id="GO:0055085">
    <property type="term" value="P:transmembrane transport"/>
    <property type="evidence" value="ECO:0007669"/>
    <property type="project" value="TreeGrafter"/>
</dbReference>
<feature type="transmembrane region" description="Helical" evidence="8">
    <location>
        <begin position="147"/>
        <end position="177"/>
    </location>
</feature>
<keyword evidence="5 8" id="KW-0812">Transmembrane</keyword>
<feature type="transmembrane region" description="Helical" evidence="8">
    <location>
        <begin position="36"/>
        <end position="54"/>
    </location>
</feature>
<feature type="transmembrane region" description="Helical" evidence="8">
    <location>
        <begin position="61"/>
        <end position="82"/>
    </location>
</feature>
<reference evidence="9 10" key="1">
    <citation type="submission" date="2018-06" db="EMBL/GenBank/DDBJ databases">
        <authorList>
            <consortium name="Pathogen Informatics"/>
            <person name="Doyle S."/>
        </authorList>
    </citation>
    <scope>NUCLEOTIDE SEQUENCE [LARGE SCALE GENOMIC DNA]</scope>
    <source>
        <strain evidence="9 10">NCTC10526</strain>
    </source>
</reference>
<keyword evidence="3" id="KW-0813">Transport</keyword>
<comment type="subcellular location">
    <subcellularLocation>
        <location evidence="1">Cell membrane</location>
        <topology evidence="1">Multi-pass membrane protein</topology>
    </subcellularLocation>
</comment>
<evidence type="ECO:0000256" key="3">
    <source>
        <dbReference type="ARBA" id="ARBA00022448"/>
    </source>
</evidence>
<dbReference type="InterPro" id="IPR002549">
    <property type="entry name" value="AI-2E-like"/>
</dbReference>
<keyword evidence="4" id="KW-1003">Cell membrane</keyword>
<dbReference type="PANTHER" id="PTHR21716:SF53">
    <property type="entry name" value="PERMEASE PERM-RELATED"/>
    <property type="match status" value="1"/>
</dbReference>
<dbReference type="GO" id="GO:0005886">
    <property type="term" value="C:plasma membrane"/>
    <property type="evidence" value="ECO:0007669"/>
    <property type="project" value="UniProtKB-SubCell"/>
</dbReference>
<dbReference type="RefSeq" id="WP_028858592.1">
    <property type="nucleotide sequence ID" value="NZ_CAJHAQ010000001.1"/>
</dbReference>
<feature type="transmembrane region" description="Helical" evidence="8">
    <location>
        <begin position="312"/>
        <end position="343"/>
    </location>
</feature>
<feature type="transmembrane region" description="Helical" evidence="8">
    <location>
        <begin position="12"/>
        <end position="30"/>
    </location>
</feature>
<evidence type="ECO:0000256" key="1">
    <source>
        <dbReference type="ARBA" id="ARBA00004651"/>
    </source>
</evidence>
<organism evidence="9 10">
    <name type="scientific">Psychrobacter phenylpyruvicus</name>
    <dbReference type="NCBI Taxonomy" id="29432"/>
    <lineage>
        <taxon>Bacteria</taxon>
        <taxon>Pseudomonadati</taxon>
        <taxon>Pseudomonadota</taxon>
        <taxon>Gammaproteobacteria</taxon>
        <taxon>Moraxellales</taxon>
        <taxon>Moraxellaceae</taxon>
        <taxon>Psychrobacter</taxon>
    </lineage>
</organism>
<keyword evidence="10" id="KW-1185">Reference proteome</keyword>
<keyword evidence="7 8" id="KW-0472">Membrane</keyword>
<evidence type="ECO:0000256" key="5">
    <source>
        <dbReference type="ARBA" id="ARBA00022692"/>
    </source>
</evidence>